<dbReference type="EMBL" id="SRYB01000007">
    <property type="protein sequence ID" value="TGY79405.1"/>
    <property type="molecule type" value="Genomic_DNA"/>
</dbReference>
<comment type="caution">
    <text evidence="1">The sequence shown here is derived from an EMBL/GenBank/DDBJ whole genome shotgun (WGS) entry which is preliminary data.</text>
</comment>
<name>A0AC61RKY9_9BACT</name>
<evidence type="ECO:0000313" key="2">
    <source>
        <dbReference type="Proteomes" id="UP000306319"/>
    </source>
</evidence>
<sequence>MLLIKDTMVSLDLIERFFVCDLDSCLGQCCIDGDAGAPLLEEEREEIERHMDEILPLLNPSAQSIIKECGASYIDEEGDLVTQIVEGKDCVFTTYAEGGKCLCALEKAYRKGKLPQLKPSSCHLYPVRLRKYGDMTAVNLHRWKICKCAEILGRSRKVRAYEFLKEPLIRKFGEEWYAELEHTAKEWLRQQENK</sequence>
<accession>A0AC61RKY9</accession>
<organism evidence="1 2">
    <name type="scientific">Lepagella muris</name>
    <dbReference type="NCBI Taxonomy" id="3032870"/>
    <lineage>
        <taxon>Bacteria</taxon>
        <taxon>Pseudomonadati</taxon>
        <taxon>Bacteroidota</taxon>
        <taxon>Bacteroidia</taxon>
        <taxon>Bacteroidales</taxon>
        <taxon>Muribaculaceae</taxon>
        <taxon>Lepagella</taxon>
    </lineage>
</organism>
<reference evidence="1" key="1">
    <citation type="submission" date="2019-04" db="EMBL/GenBank/DDBJ databases">
        <title>Microbes associate with the intestines of laboratory mice.</title>
        <authorList>
            <person name="Navarre W."/>
            <person name="Wong E."/>
            <person name="Huang K."/>
            <person name="Tropini C."/>
            <person name="Ng K."/>
            <person name="Yu B."/>
        </authorList>
    </citation>
    <scope>NUCLEOTIDE SEQUENCE</scope>
    <source>
        <strain evidence="1">NM04_E33</strain>
    </source>
</reference>
<proteinExistence type="predicted"/>
<gene>
    <name evidence="1" type="ORF">E5331_06945</name>
</gene>
<evidence type="ECO:0000313" key="1">
    <source>
        <dbReference type="EMBL" id="TGY79405.1"/>
    </source>
</evidence>
<protein>
    <submittedName>
        <fullName evidence="1">DUF3109 family protein</fullName>
    </submittedName>
</protein>
<keyword evidence="2" id="KW-1185">Reference proteome</keyword>
<dbReference type="Proteomes" id="UP000306319">
    <property type="component" value="Unassembled WGS sequence"/>
</dbReference>